<name>A0A8X6XW49_9ARAC</name>
<protein>
    <submittedName>
        <fullName evidence="1">Uncharacterized protein</fullName>
    </submittedName>
</protein>
<dbReference type="EMBL" id="BMAV01013031">
    <property type="protein sequence ID" value="GFY60193.1"/>
    <property type="molecule type" value="Genomic_DNA"/>
</dbReference>
<accession>A0A8X6XW49</accession>
<dbReference type="AlphaFoldDB" id="A0A8X6XW49"/>
<sequence>MIRKAHLLCAAALKLGEITNPEEITFGQPAQMNERRNAQQELSCQWISSTLYTQIELNGCLLFTVCGKEIGNRVCVKKEVWEK</sequence>
<reference evidence="1" key="1">
    <citation type="submission" date="2020-08" db="EMBL/GenBank/DDBJ databases">
        <title>Multicomponent nature underlies the extraordinary mechanical properties of spider dragline silk.</title>
        <authorList>
            <person name="Kono N."/>
            <person name="Nakamura H."/>
            <person name="Mori M."/>
            <person name="Yoshida Y."/>
            <person name="Ohtoshi R."/>
            <person name="Malay A.D."/>
            <person name="Moran D.A.P."/>
            <person name="Tomita M."/>
            <person name="Numata K."/>
            <person name="Arakawa K."/>
        </authorList>
    </citation>
    <scope>NUCLEOTIDE SEQUENCE</scope>
</reference>
<organism evidence="1 2">
    <name type="scientific">Trichonephila inaurata madagascariensis</name>
    <dbReference type="NCBI Taxonomy" id="2747483"/>
    <lineage>
        <taxon>Eukaryota</taxon>
        <taxon>Metazoa</taxon>
        <taxon>Ecdysozoa</taxon>
        <taxon>Arthropoda</taxon>
        <taxon>Chelicerata</taxon>
        <taxon>Arachnida</taxon>
        <taxon>Araneae</taxon>
        <taxon>Araneomorphae</taxon>
        <taxon>Entelegynae</taxon>
        <taxon>Araneoidea</taxon>
        <taxon>Nephilidae</taxon>
        <taxon>Trichonephila</taxon>
        <taxon>Trichonephila inaurata</taxon>
    </lineage>
</organism>
<evidence type="ECO:0000313" key="1">
    <source>
        <dbReference type="EMBL" id="GFY60193.1"/>
    </source>
</evidence>
<comment type="caution">
    <text evidence="1">The sequence shown here is derived from an EMBL/GenBank/DDBJ whole genome shotgun (WGS) entry which is preliminary data.</text>
</comment>
<dbReference type="Proteomes" id="UP000886998">
    <property type="component" value="Unassembled WGS sequence"/>
</dbReference>
<gene>
    <name evidence="1" type="ORF">TNIN_275921</name>
</gene>
<keyword evidence="2" id="KW-1185">Reference proteome</keyword>
<proteinExistence type="predicted"/>
<evidence type="ECO:0000313" key="2">
    <source>
        <dbReference type="Proteomes" id="UP000886998"/>
    </source>
</evidence>